<accession>A0A0C3DMA8</accession>
<reference evidence="2" key="2">
    <citation type="submission" date="2015-01" db="EMBL/GenBank/DDBJ databases">
        <title>Evolutionary Origins and Diversification of the Mycorrhizal Mutualists.</title>
        <authorList>
            <consortium name="DOE Joint Genome Institute"/>
            <consortium name="Mycorrhizal Genomics Consortium"/>
            <person name="Kohler A."/>
            <person name="Kuo A."/>
            <person name="Nagy L.G."/>
            <person name="Floudas D."/>
            <person name="Copeland A."/>
            <person name="Barry K.W."/>
            <person name="Cichocki N."/>
            <person name="Veneault-Fourrey C."/>
            <person name="LaButti K."/>
            <person name="Lindquist E.A."/>
            <person name="Lipzen A."/>
            <person name="Lundell T."/>
            <person name="Morin E."/>
            <person name="Murat C."/>
            <person name="Riley R."/>
            <person name="Ohm R."/>
            <person name="Sun H."/>
            <person name="Tunlid A."/>
            <person name="Henrissat B."/>
            <person name="Grigoriev I.V."/>
            <person name="Hibbett D.S."/>
            <person name="Martin F."/>
        </authorList>
    </citation>
    <scope>NUCLEOTIDE SEQUENCE [LARGE SCALE GENOMIC DNA]</scope>
    <source>
        <strain evidence="2">Foug A</strain>
    </source>
</reference>
<keyword evidence="2" id="KW-1185">Reference proteome</keyword>
<evidence type="ECO:0000313" key="2">
    <source>
        <dbReference type="Proteomes" id="UP000053989"/>
    </source>
</evidence>
<dbReference type="HOGENOM" id="CLU_081367_1_0_1"/>
<dbReference type="InParanoid" id="A0A0C3DMA8"/>
<dbReference type="Proteomes" id="UP000053989">
    <property type="component" value="Unassembled WGS sequence"/>
</dbReference>
<name>A0A0C3DMA8_9AGAM</name>
<organism evidence="1 2">
    <name type="scientific">Scleroderma citrinum Foug A</name>
    <dbReference type="NCBI Taxonomy" id="1036808"/>
    <lineage>
        <taxon>Eukaryota</taxon>
        <taxon>Fungi</taxon>
        <taxon>Dikarya</taxon>
        <taxon>Basidiomycota</taxon>
        <taxon>Agaricomycotina</taxon>
        <taxon>Agaricomycetes</taxon>
        <taxon>Agaricomycetidae</taxon>
        <taxon>Boletales</taxon>
        <taxon>Sclerodermatineae</taxon>
        <taxon>Sclerodermataceae</taxon>
        <taxon>Scleroderma</taxon>
    </lineage>
</organism>
<dbReference type="EMBL" id="KN822048">
    <property type="protein sequence ID" value="KIM61795.1"/>
    <property type="molecule type" value="Genomic_DNA"/>
</dbReference>
<reference evidence="1 2" key="1">
    <citation type="submission" date="2014-04" db="EMBL/GenBank/DDBJ databases">
        <authorList>
            <consortium name="DOE Joint Genome Institute"/>
            <person name="Kuo A."/>
            <person name="Kohler A."/>
            <person name="Nagy L.G."/>
            <person name="Floudas D."/>
            <person name="Copeland A."/>
            <person name="Barry K.W."/>
            <person name="Cichocki N."/>
            <person name="Veneault-Fourrey C."/>
            <person name="LaButti K."/>
            <person name="Lindquist E.A."/>
            <person name="Lipzen A."/>
            <person name="Lundell T."/>
            <person name="Morin E."/>
            <person name="Murat C."/>
            <person name="Sun H."/>
            <person name="Tunlid A."/>
            <person name="Henrissat B."/>
            <person name="Grigoriev I.V."/>
            <person name="Hibbett D.S."/>
            <person name="Martin F."/>
            <person name="Nordberg H.P."/>
            <person name="Cantor M.N."/>
            <person name="Hua S.X."/>
        </authorList>
    </citation>
    <scope>NUCLEOTIDE SEQUENCE [LARGE SCALE GENOMIC DNA]</scope>
    <source>
        <strain evidence="1 2">Foug A</strain>
    </source>
</reference>
<dbReference type="AlphaFoldDB" id="A0A0C3DMA8"/>
<proteinExistence type="predicted"/>
<dbReference type="STRING" id="1036808.A0A0C3DMA8"/>
<evidence type="ECO:0000313" key="1">
    <source>
        <dbReference type="EMBL" id="KIM61795.1"/>
    </source>
</evidence>
<dbReference type="OrthoDB" id="3247418at2759"/>
<gene>
    <name evidence="1" type="ORF">SCLCIDRAFT_121116</name>
</gene>
<protein>
    <submittedName>
        <fullName evidence="1">Uncharacterized protein</fullName>
    </submittedName>
</protein>
<sequence length="149" mass="16958">LRSVSYDFGAPKAGTPKADEWRTLITIYIPLALISLWGDGMAHKSKNIDVQLCQALDHTMALVQAVYITCARSMTIKRAIAYRSFVSTWVSQLKILHPAVDHHPNCHMSIPIYKFLLSFGLVRSWWCFPFEHLIGQLQHLPTNNKFSTC</sequence>
<feature type="non-terminal residue" evidence="1">
    <location>
        <position position="1"/>
    </location>
</feature>